<feature type="domain" description="HTH cro/C1-type" evidence="1">
    <location>
        <begin position="39"/>
        <end position="93"/>
    </location>
</feature>
<dbReference type="AlphaFoldDB" id="A0A329XA07"/>
<dbReference type="SUPFAM" id="SSF47413">
    <property type="entry name" value="lambda repressor-like DNA-binding domains"/>
    <property type="match status" value="1"/>
</dbReference>
<keyword evidence="5" id="KW-1185">Reference proteome</keyword>
<evidence type="ECO:0000313" key="5">
    <source>
        <dbReference type="Proteomes" id="UP000466619"/>
    </source>
</evidence>
<name>A0A329XA07_9GAMM</name>
<evidence type="ECO:0000313" key="4">
    <source>
        <dbReference type="Proteomes" id="UP000250919"/>
    </source>
</evidence>
<dbReference type="CDD" id="cd00093">
    <property type="entry name" value="HTH_XRE"/>
    <property type="match status" value="1"/>
</dbReference>
<evidence type="ECO:0000259" key="1">
    <source>
        <dbReference type="PROSITE" id="PS50943"/>
    </source>
</evidence>
<dbReference type="Proteomes" id="UP000250919">
    <property type="component" value="Unassembled WGS sequence"/>
</dbReference>
<dbReference type="InterPro" id="IPR010982">
    <property type="entry name" value="Lambda_DNA-bd_dom_sf"/>
</dbReference>
<comment type="caution">
    <text evidence="3">The sequence shown here is derived from an EMBL/GenBank/DDBJ whole genome shotgun (WGS) entry which is preliminary data.</text>
</comment>
<accession>A0A329XA07</accession>
<dbReference type="Proteomes" id="UP000466619">
    <property type="component" value="Unassembled WGS sequence"/>
</dbReference>
<dbReference type="EMBL" id="WSFC01000042">
    <property type="protein sequence ID" value="NDL04835.1"/>
    <property type="molecule type" value="Genomic_DNA"/>
</dbReference>
<evidence type="ECO:0000313" key="2">
    <source>
        <dbReference type="EMBL" id="NDL04835.1"/>
    </source>
</evidence>
<reference evidence="2 5" key="3">
    <citation type="submission" date="2019-12" db="EMBL/GenBank/DDBJ databases">
        <title>Engineering Photorhabdus to improve their lethality against agricultural pests.</title>
        <authorList>
            <person name="Machado R.A.R."/>
        </authorList>
    </citation>
    <scope>NUCLEOTIDE SEQUENCE [LARGE SCALE GENOMIC DNA]</scope>
    <source>
        <strain evidence="2 5">M-CN4</strain>
    </source>
</reference>
<dbReference type="InterPro" id="IPR001387">
    <property type="entry name" value="Cro/C1-type_HTH"/>
</dbReference>
<reference evidence="3" key="1">
    <citation type="submission" date="2017-08" db="EMBL/GenBank/DDBJ databases">
        <authorList>
            <person name="de Groot N.N."/>
        </authorList>
    </citation>
    <scope>NUCLEOTIDE SEQUENCE</scope>
    <source>
        <strain evidence="3">LJ24-63</strain>
    </source>
</reference>
<sequence>MTFREKLEAKKREGNPAFIKAFEETKQALDLHIQLQEEMRSWREQAGLTSAQVAERMGVKPPTISRLEKNADRASIERILKYASVCGVKEIKLTIAS</sequence>
<dbReference type="GO" id="GO:0003677">
    <property type="term" value="F:DNA binding"/>
    <property type="evidence" value="ECO:0007669"/>
    <property type="project" value="InterPro"/>
</dbReference>
<reference evidence="3 4" key="2">
    <citation type="journal article" date="2018" name="Int. J. Syst. Evol. Microbiol.">
        <title>Whole-genome-based revisit of Photorhabdus phylogeny: proposal for the elevation of most Photorhabdus subspecies to the species level and description of one novel species Photorhabdus bodei sp. nov., and one novel subspecies Photorhabdus laumondii subsp. clarkei subsp. nov.</title>
        <authorList>
            <person name="Machado R.A.R."/>
            <person name="Wuthrich D."/>
            <person name="Kuhnert P."/>
            <person name="Arce C.C.M."/>
            <person name="Thonen L."/>
            <person name="Ruiz C."/>
            <person name="Zhang X."/>
            <person name="Robert C.A.M."/>
            <person name="Karimi J."/>
            <person name="Kamali S."/>
            <person name="Ma J."/>
            <person name="Bruggmann R."/>
            <person name="Erb M."/>
        </authorList>
    </citation>
    <scope>NUCLEOTIDE SEQUENCE [LARGE SCALE GENOMIC DNA]</scope>
    <source>
        <strain evidence="3 4">LJ24-63</strain>
    </source>
</reference>
<protein>
    <submittedName>
        <fullName evidence="2">Helix-turn-helix domain-containing protein</fullName>
    </submittedName>
    <submittedName>
        <fullName evidence="3">Transcriptional regulator</fullName>
    </submittedName>
</protein>
<organism evidence="3 4">
    <name type="scientific">Photorhabdus bodei</name>
    <dbReference type="NCBI Taxonomy" id="2029681"/>
    <lineage>
        <taxon>Bacteria</taxon>
        <taxon>Pseudomonadati</taxon>
        <taxon>Pseudomonadota</taxon>
        <taxon>Gammaproteobacteria</taxon>
        <taxon>Enterobacterales</taxon>
        <taxon>Morganellaceae</taxon>
        <taxon>Photorhabdus</taxon>
    </lineage>
</organism>
<dbReference type="PROSITE" id="PS50943">
    <property type="entry name" value="HTH_CROC1"/>
    <property type="match status" value="1"/>
</dbReference>
<dbReference type="EMBL" id="NSCM01000013">
    <property type="protein sequence ID" value="RAX12820.1"/>
    <property type="molecule type" value="Genomic_DNA"/>
</dbReference>
<dbReference type="Pfam" id="PF01381">
    <property type="entry name" value="HTH_3"/>
    <property type="match status" value="1"/>
</dbReference>
<dbReference type="Gene3D" id="1.10.260.40">
    <property type="entry name" value="lambda repressor-like DNA-binding domains"/>
    <property type="match status" value="1"/>
</dbReference>
<gene>
    <name evidence="3" type="ORF">CKY02_10655</name>
    <name evidence="2" type="ORF">GPY48_17020</name>
</gene>
<dbReference type="SMART" id="SM00530">
    <property type="entry name" value="HTH_XRE"/>
    <property type="match status" value="1"/>
</dbReference>
<proteinExistence type="predicted"/>
<evidence type="ECO:0000313" key="3">
    <source>
        <dbReference type="EMBL" id="RAX12820.1"/>
    </source>
</evidence>